<geneLocation type="mitochondrion" evidence="1"/>
<evidence type="ECO:0000313" key="1">
    <source>
        <dbReference type="EMBL" id="OAO89141.1"/>
    </source>
</evidence>
<dbReference type="EMBL" id="LUHQ01000021">
    <property type="protein sequence ID" value="OAO89141.1"/>
    <property type="molecule type" value="Genomic_DNA"/>
</dbReference>
<comment type="caution">
    <text evidence="1">The sequence shown here is derived from an EMBL/GenBank/DDBJ whole genome shotgun (WGS) entry which is preliminary data.</text>
</comment>
<reference evidence="2" key="1">
    <citation type="journal article" date="2016" name="Proc. Natl. Acad. Sci. U.S.A.">
        <title>Chromosome-level assembly of Arabidopsis thaliana Ler reveals the extent of translocation and inversion polymorphisms.</title>
        <authorList>
            <person name="Zapata L."/>
            <person name="Ding J."/>
            <person name="Willing E.M."/>
            <person name="Hartwig B."/>
            <person name="Bezdan D."/>
            <person name="Jiao W.B."/>
            <person name="Patel V."/>
            <person name="Velikkakam James G."/>
            <person name="Koornneef M."/>
            <person name="Ossowski S."/>
            <person name="Schneeberger K."/>
        </authorList>
    </citation>
    <scope>NUCLEOTIDE SEQUENCE [LARGE SCALE GENOMIC DNA]</scope>
    <source>
        <strain evidence="2">cv. Landsberg erecta</strain>
    </source>
</reference>
<organism evidence="1 2">
    <name type="scientific">Arabidopsis thaliana</name>
    <name type="common">Mouse-ear cress</name>
    <dbReference type="NCBI Taxonomy" id="3702"/>
    <lineage>
        <taxon>Eukaryota</taxon>
        <taxon>Viridiplantae</taxon>
        <taxon>Streptophyta</taxon>
        <taxon>Embryophyta</taxon>
        <taxon>Tracheophyta</taxon>
        <taxon>Spermatophyta</taxon>
        <taxon>Magnoliopsida</taxon>
        <taxon>eudicotyledons</taxon>
        <taxon>Gunneridae</taxon>
        <taxon>Pentapetalae</taxon>
        <taxon>rosids</taxon>
        <taxon>malvids</taxon>
        <taxon>Brassicales</taxon>
        <taxon>Brassicaceae</taxon>
        <taxon>Camelineae</taxon>
        <taxon>Arabidopsis</taxon>
    </lineage>
</organism>
<gene>
    <name evidence="1" type="ORF">AXX17_ATUG04050</name>
</gene>
<proteinExistence type="predicted"/>
<keyword evidence="1" id="KW-0496">Mitochondrion</keyword>
<evidence type="ECO:0000313" key="2">
    <source>
        <dbReference type="Proteomes" id="UP000078284"/>
    </source>
</evidence>
<dbReference type="AlphaFoldDB" id="A0A178U911"/>
<dbReference type="Proteomes" id="UP000078284">
    <property type="component" value="Unassembled WGS sequence"/>
</dbReference>
<protein>
    <submittedName>
        <fullName evidence="1">Uncharacterized protein</fullName>
    </submittedName>
</protein>
<name>A0A178U911_ARATH</name>
<sequence length="75" mass="8613">MLEGFVYGLVLLTKIPFVETEVRPALFYISLLLPRDMAMKPICGYSFLSEGIGEYDISFEAGYYQIFSFLKEMPI</sequence>
<accession>A0A178U911</accession>